<keyword evidence="5" id="KW-0862">Zinc</keyword>
<dbReference type="PANTHER" id="PTHR46481:SF11">
    <property type="entry name" value="ZINC FINGER BED DOMAIN-CONTAINING PROTEIN RICESLEEPER 2-LIKE"/>
    <property type="match status" value="1"/>
</dbReference>
<dbReference type="GO" id="GO:0003677">
    <property type="term" value="F:DNA binding"/>
    <property type="evidence" value="ECO:0007669"/>
    <property type="project" value="UniProtKB-KW"/>
</dbReference>
<evidence type="ECO:0000313" key="13">
    <source>
        <dbReference type="EnsemblPlants" id="AUR62014048-RA:cds"/>
    </source>
</evidence>
<dbReference type="Pfam" id="PF02892">
    <property type="entry name" value="zf-BED"/>
    <property type="match status" value="1"/>
</dbReference>
<dbReference type="PROSITE" id="PS50808">
    <property type="entry name" value="ZF_BED"/>
    <property type="match status" value="1"/>
</dbReference>
<dbReference type="Pfam" id="PF05699">
    <property type="entry name" value="Dimer_Tnp_hAT"/>
    <property type="match status" value="1"/>
</dbReference>
<evidence type="ECO:0000256" key="11">
    <source>
        <dbReference type="SAM" id="MobiDB-lite"/>
    </source>
</evidence>
<keyword evidence="14" id="KW-1185">Reference proteome</keyword>
<evidence type="ECO:0000256" key="6">
    <source>
        <dbReference type="ARBA" id="ARBA00023015"/>
    </source>
</evidence>
<evidence type="ECO:0000256" key="2">
    <source>
        <dbReference type="ARBA" id="ARBA00011738"/>
    </source>
</evidence>
<dbReference type="InterPro" id="IPR025525">
    <property type="entry name" value="hAT-like_transposase_RNase-H"/>
</dbReference>
<dbReference type="SUPFAM" id="SSF57667">
    <property type="entry name" value="beta-beta-alpha zinc fingers"/>
    <property type="match status" value="1"/>
</dbReference>
<dbReference type="Proteomes" id="UP000596660">
    <property type="component" value="Unplaced"/>
</dbReference>
<comment type="subcellular location">
    <subcellularLocation>
        <location evidence="1">Nucleus</location>
    </subcellularLocation>
</comment>
<dbReference type="PANTHER" id="PTHR46481">
    <property type="entry name" value="ZINC FINGER BED DOMAIN-CONTAINING PROTEIN 4"/>
    <property type="match status" value="1"/>
</dbReference>
<name>A0A803LJA1_CHEQI</name>
<feature type="region of interest" description="Disordered" evidence="11">
    <location>
        <begin position="507"/>
        <end position="534"/>
    </location>
</feature>
<dbReference type="Pfam" id="PF14372">
    <property type="entry name" value="hAT-like_RNase-H"/>
    <property type="match status" value="1"/>
</dbReference>
<evidence type="ECO:0000259" key="12">
    <source>
        <dbReference type="PROSITE" id="PS50808"/>
    </source>
</evidence>
<evidence type="ECO:0000256" key="8">
    <source>
        <dbReference type="ARBA" id="ARBA00023163"/>
    </source>
</evidence>
<dbReference type="GO" id="GO:0046983">
    <property type="term" value="F:protein dimerization activity"/>
    <property type="evidence" value="ECO:0007669"/>
    <property type="project" value="InterPro"/>
</dbReference>
<evidence type="ECO:0000256" key="5">
    <source>
        <dbReference type="ARBA" id="ARBA00022833"/>
    </source>
</evidence>
<dbReference type="SMART" id="SM00614">
    <property type="entry name" value="ZnF_BED"/>
    <property type="match status" value="1"/>
</dbReference>
<evidence type="ECO:0000256" key="7">
    <source>
        <dbReference type="ARBA" id="ARBA00023125"/>
    </source>
</evidence>
<feature type="compositionally biased region" description="Acidic residues" evidence="11">
    <location>
        <begin position="521"/>
        <end position="534"/>
    </location>
</feature>
<dbReference type="InterPro" id="IPR012337">
    <property type="entry name" value="RNaseH-like_sf"/>
</dbReference>
<dbReference type="InterPro" id="IPR003656">
    <property type="entry name" value="Znf_BED"/>
</dbReference>
<comment type="subunit">
    <text evidence="2">Homodimer.</text>
</comment>
<reference evidence="13" key="1">
    <citation type="journal article" date="2017" name="Nature">
        <title>The genome of Chenopodium quinoa.</title>
        <authorList>
            <person name="Jarvis D.E."/>
            <person name="Ho Y.S."/>
            <person name="Lightfoot D.J."/>
            <person name="Schmoeckel S.M."/>
            <person name="Li B."/>
            <person name="Borm T.J.A."/>
            <person name="Ohyanagi H."/>
            <person name="Mineta K."/>
            <person name="Michell C.T."/>
            <person name="Saber N."/>
            <person name="Kharbatia N.M."/>
            <person name="Rupper R.R."/>
            <person name="Sharp A.R."/>
            <person name="Dally N."/>
            <person name="Boughton B.A."/>
            <person name="Woo Y.H."/>
            <person name="Gao G."/>
            <person name="Schijlen E.G.W.M."/>
            <person name="Guo X."/>
            <person name="Momin A.A."/>
            <person name="Negrao S."/>
            <person name="Al-Babili S."/>
            <person name="Gehring C."/>
            <person name="Roessner U."/>
            <person name="Jung C."/>
            <person name="Murphy K."/>
            <person name="Arold S.T."/>
            <person name="Gojobori T."/>
            <person name="van der Linden C.G."/>
            <person name="van Loo E.N."/>
            <person name="Jellen E.N."/>
            <person name="Maughan P.J."/>
            <person name="Tester M."/>
        </authorList>
    </citation>
    <scope>NUCLEOTIDE SEQUENCE [LARGE SCALE GENOMIC DNA]</scope>
    <source>
        <strain evidence="13">cv. PI 614886</strain>
    </source>
</reference>
<keyword evidence="6" id="KW-0805">Transcription regulation</keyword>
<evidence type="ECO:0000256" key="1">
    <source>
        <dbReference type="ARBA" id="ARBA00004123"/>
    </source>
</evidence>
<accession>A0A803LJA1</accession>
<keyword evidence="9" id="KW-0539">Nucleus</keyword>
<dbReference type="EnsemblPlants" id="AUR62014048-RA">
    <property type="protein sequence ID" value="AUR62014048-RA:cds"/>
    <property type="gene ID" value="AUR62014048"/>
</dbReference>
<dbReference type="InterPro" id="IPR036236">
    <property type="entry name" value="Znf_C2H2_sf"/>
</dbReference>
<evidence type="ECO:0000256" key="3">
    <source>
        <dbReference type="ARBA" id="ARBA00022723"/>
    </source>
</evidence>
<evidence type="ECO:0000313" key="14">
    <source>
        <dbReference type="Proteomes" id="UP000596660"/>
    </source>
</evidence>
<dbReference type="InterPro" id="IPR008906">
    <property type="entry name" value="HATC_C_dom"/>
</dbReference>
<keyword evidence="8" id="KW-0804">Transcription</keyword>
<dbReference type="AlphaFoldDB" id="A0A803LJA1"/>
<dbReference type="SUPFAM" id="SSF53098">
    <property type="entry name" value="Ribonuclease H-like"/>
    <property type="match status" value="1"/>
</dbReference>
<evidence type="ECO:0000256" key="9">
    <source>
        <dbReference type="ARBA" id="ARBA00023242"/>
    </source>
</evidence>
<feature type="compositionally biased region" description="Low complexity" evidence="11">
    <location>
        <begin position="15"/>
        <end position="27"/>
    </location>
</feature>
<feature type="compositionally biased region" description="Pro residues" evidence="11">
    <location>
        <begin position="38"/>
        <end position="48"/>
    </location>
</feature>
<protein>
    <recommendedName>
        <fullName evidence="12">BED-type domain-containing protein</fullName>
    </recommendedName>
</protein>
<dbReference type="GO" id="GO:0008270">
    <property type="term" value="F:zinc ion binding"/>
    <property type="evidence" value="ECO:0007669"/>
    <property type="project" value="UniProtKB-KW"/>
</dbReference>
<proteinExistence type="predicted"/>
<dbReference type="InterPro" id="IPR052035">
    <property type="entry name" value="ZnF_BED_domain_contain"/>
</dbReference>
<keyword evidence="7" id="KW-0238">DNA-binding</keyword>
<feature type="domain" description="BED-type" evidence="12">
    <location>
        <begin position="85"/>
        <end position="140"/>
    </location>
</feature>
<dbReference type="GO" id="GO:0005634">
    <property type="term" value="C:nucleus"/>
    <property type="evidence" value="ECO:0007669"/>
    <property type="project" value="UniProtKB-SubCell"/>
</dbReference>
<dbReference type="OMA" id="YWRNINE"/>
<keyword evidence="4 10" id="KW-0863">Zinc-finger</keyword>
<feature type="region of interest" description="Disordered" evidence="11">
    <location>
        <begin position="1"/>
        <end position="85"/>
    </location>
</feature>
<organism evidence="13 14">
    <name type="scientific">Chenopodium quinoa</name>
    <name type="common">Quinoa</name>
    <dbReference type="NCBI Taxonomy" id="63459"/>
    <lineage>
        <taxon>Eukaryota</taxon>
        <taxon>Viridiplantae</taxon>
        <taxon>Streptophyta</taxon>
        <taxon>Embryophyta</taxon>
        <taxon>Tracheophyta</taxon>
        <taxon>Spermatophyta</taxon>
        <taxon>Magnoliopsida</taxon>
        <taxon>eudicotyledons</taxon>
        <taxon>Gunneridae</taxon>
        <taxon>Pentapetalae</taxon>
        <taxon>Caryophyllales</taxon>
        <taxon>Chenopodiaceae</taxon>
        <taxon>Chenopodioideae</taxon>
        <taxon>Atripliceae</taxon>
        <taxon>Chenopodium</taxon>
    </lineage>
</organism>
<sequence length="534" mass="59688">MGNDVLDGNESGYDSSVPPSTPSTVSPSPVPNMHAPLLPCPPPRPPLNPSSSKRKAAKLNTSFDFGEDIDSEPSHQVSGSRKSRKLTSPVWDHFNKFDINGESKAKCIHCNKVLSANTTNGTSHLKDHLTRRCSKKNLKVDIRQKFLNVSRKSDGSCSVDATNFNQELSRKELANMVIMHEYPLAIVDHVGFRRFVSSLNPVFKIISRPTLRSDIMKMFATEKAGVKKVLGNAESKIAITTDMWTASNQKKSYMAVTAHYIDQFWVLRNKTLRSAYVLCPHTKDTLAQVLLDTLNVYNIAEKISSVTSDVGVIKDMAREMITKFDKYWRNINELLAIAAILDPRNKLECVEFYFNEIYGHEAELEIQRGRTLCMDIGGDEGDDKWSRMKKTKKRRVNVKSELDHYLEEDTLPESGGFDILRYWNIELKYPTLQRIAKDLLAIPASTVASESAFSMGGRVISPHRSRLAANTIEALMCMQNWILGEYSGTTLENSQACSTILDDYDTVDDDGSGSSGGSEVVDLDSGDEDEHMIV</sequence>
<keyword evidence="3" id="KW-0479">Metal-binding</keyword>
<reference evidence="13" key="2">
    <citation type="submission" date="2021-03" db="UniProtKB">
        <authorList>
            <consortium name="EnsemblPlants"/>
        </authorList>
    </citation>
    <scope>IDENTIFICATION</scope>
</reference>
<evidence type="ECO:0000256" key="4">
    <source>
        <dbReference type="ARBA" id="ARBA00022771"/>
    </source>
</evidence>
<dbReference type="Gramene" id="AUR62014048-RA">
    <property type="protein sequence ID" value="AUR62014048-RA:cds"/>
    <property type="gene ID" value="AUR62014048"/>
</dbReference>
<evidence type="ECO:0000256" key="10">
    <source>
        <dbReference type="PROSITE-ProRule" id="PRU00027"/>
    </source>
</evidence>